<dbReference type="InterPro" id="IPR005651">
    <property type="entry name" value="Trm112-like"/>
</dbReference>
<name>A0A836F778_9HYME</name>
<dbReference type="SUPFAM" id="SSF158997">
    <property type="entry name" value="Trm112p-like"/>
    <property type="match status" value="1"/>
</dbReference>
<organism evidence="8 9">
    <name type="scientific">Acromyrmex charruanus</name>
    <dbReference type="NCBI Taxonomy" id="2715315"/>
    <lineage>
        <taxon>Eukaryota</taxon>
        <taxon>Metazoa</taxon>
        <taxon>Ecdysozoa</taxon>
        <taxon>Arthropoda</taxon>
        <taxon>Hexapoda</taxon>
        <taxon>Insecta</taxon>
        <taxon>Pterygota</taxon>
        <taxon>Neoptera</taxon>
        <taxon>Endopterygota</taxon>
        <taxon>Hymenoptera</taxon>
        <taxon>Apocrita</taxon>
        <taxon>Aculeata</taxon>
        <taxon>Formicoidea</taxon>
        <taxon>Formicidae</taxon>
        <taxon>Myrmicinae</taxon>
        <taxon>Acromyrmex</taxon>
    </lineage>
</organism>
<evidence type="ECO:0000256" key="4">
    <source>
        <dbReference type="ARBA" id="ARBA00019989"/>
    </source>
</evidence>
<dbReference type="GO" id="GO:0046982">
    <property type="term" value="F:protein heterodimerization activity"/>
    <property type="evidence" value="ECO:0007669"/>
    <property type="project" value="InterPro"/>
</dbReference>
<keyword evidence="5" id="KW-0963">Cytoplasm</keyword>
<proteinExistence type="inferred from homology"/>
<dbReference type="GO" id="GO:0070476">
    <property type="term" value="P:rRNA (guanine-N7)-methylation"/>
    <property type="evidence" value="ECO:0007669"/>
    <property type="project" value="TreeGrafter"/>
</dbReference>
<dbReference type="InterPro" id="IPR039127">
    <property type="entry name" value="Trm112"/>
</dbReference>
<dbReference type="FunFam" id="2.20.25.10:FF:000015">
    <property type="entry name" value="Multifunctional methyltransferase subunit TRM112-like protein"/>
    <property type="match status" value="1"/>
</dbReference>
<evidence type="ECO:0000256" key="2">
    <source>
        <dbReference type="ARBA" id="ARBA00004642"/>
    </source>
</evidence>
<dbReference type="Pfam" id="PF03966">
    <property type="entry name" value="Trm112p"/>
    <property type="match status" value="1"/>
</dbReference>
<comment type="similarity">
    <text evidence="3">Belongs to the TRM112 family.</text>
</comment>
<dbReference type="EMBL" id="JAANIC010003468">
    <property type="protein sequence ID" value="KAG5340035.1"/>
    <property type="molecule type" value="Genomic_DNA"/>
</dbReference>
<dbReference type="PANTHER" id="PTHR12773:SF0">
    <property type="entry name" value="MULTIFUNCTIONAL METHYLTRANSFERASE SUBUNIT TRM112-LIKE PROTEIN"/>
    <property type="match status" value="1"/>
</dbReference>
<evidence type="ECO:0000313" key="9">
    <source>
        <dbReference type="Proteomes" id="UP000669903"/>
    </source>
</evidence>
<comment type="caution">
    <text evidence="8">The sequence shown here is derived from an EMBL/GenBank/DDBJ whole genome shotgun (WGS) entry which is preliminary data.</text>
</comment>
<sequence length="129" mass="14698">MKLLTHNMLTSRAMKGVTVGYPLKIVQITIHARDIRVSEVDFNPEYIARIIPKLDWTVLWKAAESIGHVGELPQILIEDFETNEDFLKKAHHILLEVEVINGDLLCPESGRKFPINDGIPNMLLNEDEI</sequence>
<dbReference type="GO" id="GO:0005654">
    <property type="term" value="C:nucleoplasm"/>
    <property type="evidence" value="ECO:0007669"/>
    <property type="project" value="UniProtKB-SubCell"/>
</dbReference>
<dbReference type="Proteomes" id="UP000669903">
    <property type="component" value="Unassembled WGS sequence"/>
</dbReference>
<dbReference type="AlphaFoldDB" id="A0A836F778"/>
<dbReference type="GO" id="GO:0030488">
    <property type="term" value="P:tRNA methylation"/>
    <property type="evidence" value="ECO:0007669"/>
    <property type="project" value="TreeGrafter"/>
</dbReference>
<evidence type="ECO:0000256" key="6">
    <source>
        <dbReference type="ARBA" id="ARBA00023242"/>
    </source>
</evidence>
<dbReference type="CDD" id="cd21089">
    <property type="entry name" value="Trm112-like"/>
    <property type="match status" value="1"/>
</dbReference>
<gene>
    <name evidence="8" type="primary">Trmt112</name>
    <name evidence="8" type="ORF">G6Z76_0010338</name>
</gene>
<accession>A0A836F778</accession>
<feature type="non-terminal residue" evidence="8">
    <location>
        <position position="1"/>
    </location>
</feature>
<keyword evidence="9" id="KW-1185">Reference proteome</keyword>
<evidence type="ECO:0000313" key="8">
    <source>
        <dbReference type="EMBL" id="KAG5340035.1"/>
    </source>
</evidence>
<protein>
    <recommendedName>
        <fullName evidence="4">Multifunctional methyltransferase subunit TRM112-like protein</fullName>
    </recommendedName>
    <alternativeName>
        <fullName evidence="7">tRNA methyltransferase 112 homolog</fullName>
    </alternativeName>
</protein>
<dbReference type="Gene3D" id="2.20.25.10">
    <property type="match status" value="1"/>
</dbReference>
<reference evidence="8" key="1">
    <citation type="submission" date="2020-03" db="EMBL/GenBank/DDBJ databases">
        <title>Relaxed selection underlies rapid genomic changes in the transitions from sociality to social parasitism in ants.</title>
        <authorList>
            <person name="Bi X."/>
        </authorList>
    </citation>
    <scope>NUCLEOTIDE SEQUENCE</scope>
    <source>
        <strain evidence="8">BGI-DK2014a</strain>
        <tissue evidence="8">Whole body</tissue>
    </source>
</reference>
<dbReference type="GO" id="GO:0048471">
    <property type="term" value="C:perinuclear region of cytoplasm"/>
    <property type="evidence" value="ECO:0007669"/>
    <property type="project" value="UniProtKB-SubCell"/>
</dbReference>
<evidence type="ECO:0000256" key="5">
    <source>
        <dbReference type="ARBA" id="ARBA00022490"/>
    </source>
</evidence>
<evidence type="ECO:0000256" key="7">
    <source>
        <dbReference type="ARBA" id="ARBA00030516"/>
    </source>
</evidence>
<evidence type="ECO:0000256" key="3">
    <source>
        <dbReference type="ARBA" id="ARBA00007980"/>
    </source>
</evidence>
<dbReference type="PANTHER" id="PTHR12773">
    <property type="entry name" value="UPF0315 PROTEIN-RELATED"/>
    <property type="match status" value="1"/>
</dbReference>
<evidence type="ECO:0000256" key="1">
    <source>
        <dbReference type="ARBA" id="ARBA00004556"/>
    </source>
</evidence>
<keyword evidence="6" id="KW-0539">Nucleus</keyword>
<comment type="subcellular location">
    <subcellularLocation>
        <location evidence="1">Cytoplasm</location>
        <location evidence="1">Perinuclear region</location>
    </subcellularLocation>
    <subcellularLocation>
        <location evidence="2">Nucleus</location>
        <location evidence="2">Nucleoplasm</location>
    </subcellularLocation>
</comment>
<feature type="non-terminal residue" evidence="8">
    <location>
        <position position="129"/>
    </location>
</feature>